<dbReference type="EMBL" id="CAESAJ010000204">
    <property type="protein sequence ID" value="CAB4344672.1"/>
    <property type="molecule type" value="Genomic_DNA"/>
</dbReference>
<dbReference type="SUPFAM" id="SSF48179">
    <property type="entry name" value="6-phosphogluconate dehydrogenase C-terminal domain-like"/>
    <property type="match status" value="1"/>
</dbReference>
<sequence>MYESGYASTQDIDAGMTLGCGIPHGPFEEIERVGIEQVKNNLRILADRTGNSEFLPR</sequence>
<name>A0A6J5ZTM0_9ZZZZ</name>
<gene>
    <name evidence="2" type="ORF">UFOPK3770_01317</name>
</gene>
<dbReference type="GO" id="GO:0016616">
    <property type="term" value="F:oxidoreductase activity, acting on the CH-OH group of donors, NAD or NADP as acceptor"/>
    <property type="evidence" value="ECO:0007669"/>
    <property type="project" value="InterPro"/>
</dbReference>
<dbReference type="AlphaFoldDB" id="A0A6J5ZTM0"/>
<feature type="domain" description="3-hydroxyacyl-CoA dehydrogenase C-terminal" evidence="1">
    <location>
        <begin position="1"/>
        <end position="54"/>
    </location>
</feature>
<dbReference type="Gene3D" id="1.10.1040.10">
    <property type="entry name" value="N-(1-d-carboxylethyl)-l-norvaline Dehydrogenase, domain 2"/>
    <property type="match status" value="1"/>
</dbReference>
<dbReference type="InterPro" id="IPR006108">
    <property type="entry name" value="3HC_DH_C"/>
</dbReference>
<dbReference type="GO" id="GO:0006631">
    <property type="term" value="P:fatty acid metabolic process"/>
    <property type="evidence" value="ECO:0007669"/>
    <property type="project" value="InterPro"/>
</dbReference>
<organism evidence="2">
    <name type="scientific">freshwater metagenome</name>
    <dbReference type="NCBI Taxonomy" id="449393"/>
    <lineage>
        <taxon>unclassified sequences</taxon>
        <taxon>metagenomes</taxon>
        <taxon>ecological metagenomes</taxon>
    </lineage>
</organism>
<accession>A0A6J5ZTM0</accession>
<evidence type="ECO:0000313" key="2">
    <source>
        <dbReference type="EMBL" id="CAB4344672.1"/>
    </source>
</evidence>
<dbReference type="InterPro" id="IPR008927">
    <property type="entry name" value="6-PGluconate_DH-like_C_sf"/>
</dbReference>
<dbReference type="InterPro" id="IPR013328">
    <property type="entry name" value="6PGD_dom2"/>
</dbReference>
<dbReference type="Pfam" id="PF00725">
    <property type="entry name" value="3HCDH"/>
    <property type="match status" value="1"/>
</dbReference>
<proteinExistence type="predicted"/>
<protein>
    <submittedName>
        <fullName evidence="2">Unannotated protein</fullName>
    </submittedName>
</protein>
<evidence type="ECO:0000259" key="1">
    <source>
        <dbReference type="Pfam" id="PF00725"/>
    </source>
</evidence>
<reference evidence="2" key="1">
    <citation type="submission" date="2020-05" db="EMBL/GenBank/DDBJ databases">
        <authorList>
            <person name="Chiriac C."/>
            <person name="Salcher M."/>
            <person name="Ghai R."/>
            <person name="Kavagutti S V."/>
        </authorList>
    </citation>
    <scope>NUCLEOTIDE SEQUENCE</scope>
</reference>